<dbReference type="Proteomes" id="UP001163603">
    <property type="component" value="Chromosome 2"/>
</dbReference>
<evidence type="ECO:0000313" key="2">
    <source>
        <dbReference type="Proteomes" id="UP001163603"/>
    </source>
</evidence>
<accession>A0ACC0ZDE4</accession>
<comment type="caution">
    <text evidence="1">The sequence shown here is derived from an EMBL/GenBank/DDBJ whole genome shotgun (WGS) entry which is preliminary data.</text>
</comment>
<evidence type="ECO:0000313" key="1">
    <source>
        <dbReference type="EMBL" id="KAJ0049213.1"/>
    </source>
</evidence>
<sequence>MVPLQPFVSWLFSLLFLLPLIATSAQNCPVTSCGSVTIKFPFQQVRNRFRGGVTSRCGYPGFGLRCNYQNQTILTIESRAYIVQDIDYDIQNILIKDPQNCLPKQYLNGISFFDSPFYPDSYSNFTFFNCSTNTTLATNRYRPISCLSDENNTVIALPSMFYDESRLPPSSCEETSTVSVPLWGFWSDLEDSLRLMWSSPYCELCEQRGEACGFKNDSGLEVECSHPSGSNGLSRGTKYGIVIGVGIPGALCIIGLGCLLCRRARNYNSQRHLLNAELSNSIAQPQRAVILTGLDEPTIESYPKTLLGESGRLPKPNDNTCPICLSEYQPKESLRTIPECEHYFHADCIDEWLKMNATCPLCRNSPESSAKTPSSTLTSSHSPGTLSSTSTSSRSSTGLSP</sequence>
<keyword evidence="2" id="KW-1185">Reference proteome</keyword>
<name>A0ACC0ZDE4_9ROSI</name>
<organism evidence="1 2">
    <name type="scientific">Pistacia integerrima</name>
    <dbReference type="NCBI Taxonomy" id="434235"/>
    <lineage>
        <taxon>Eukaryota</taxon>
        <taxon>Viridiplantae</taxon>
        <taxon>Streptophyta</taxon>
        <taxon>Embryophyta</taxon>
        <taxon>Tracheophyta</taxon>
        <taxon>Spermatophyta</taxon>
        <taxon>Magnoliopsida</taxon>
        <taxon>eudicotyledons</taxon>
        <taxon>Gunneridae</taxon>
        <taxon>Pentapetalae</taxon>
        <taxon>rosids</taxon>
        <taxon>malvids</taxon>
        <taxon>Sapindales</taxon>
        <taxon>Anacardiaceae</taxon>
        <taxon>Pistacia</taxon>
    </lineage>
</organism>
<protein>
    <submittedName>
        <fullName evidence="1">Uncharacterized protein</fullName>
    </submittedName>
</protein>
<dbReference type="EMBL" id="CM047737">
    <property type="protein sequence ID" value="KAJ0049213.1"/>
    <property type="molecule type" value="Genomic_DNA"/>
</dbReference>
<gene>
    <name evidence="1" type="ORF">Pint_14985</name>
</gene>
<proteinExistence type="predicted"/>
<reference evidence="2" key="1">
    <citation type="journal article" date="2023" name="G3 (Bethesda)">
        <title>Genome assembly and association tests identify interacting loci associated with vigor, precocity, and sex in interspecific pistachio rootstocks.</title>
        <authorList>
            <person name="Palmer W."/>
            <person name="Jacygrad E."/>
            <person name="Sagayaradj S."/>
            <person name="Cavanaugh K."/>
            <person name="Han R."/>
            <person name="Bertier L."/>
            <person name="Beede B."/>
            <person name="Kafkas S."/>
            <person name="Golino D."/>
            <person name="Preece J."/>
            <person name="Michelmore R."/>
        </authorList>
    </citation>
    <scope>NUCLEOTIDE SEQUENCE [LARGE SCALE GENOMIC DNA]</scope>
</reference>